<organism evidence="2">
    <name type="scientific">marine sediment metagenome</name>
    <dbReference type="NCBI Taxonomy" id="412755"/>
    <lineage>
        <taxon>unclassified sequences</taxon>
        <taxon>metagenomes</taxon>
        <taxon>ecological metagenomes</taxon>
    </lineage>
</organism>
<dbReference type="EMBL" id="BARV01022326">
    <property type="protein sequence ID" value="GAI19306.1"/>
    <property type="molecule type" value="Genomic_DNA"/>
</dbReference>
<accession>X1MMM3</accession>
<comment type="caution">
    <text evidence="2">The sequence shown here is derived from an EMBL/GenBank/DDBJ whole genome shotgun (WGS) entry which is preliminary data.</text>
</comment>
<keyword evidence="1" id="KW-0812">Transmembrane</keyword>
<dbReference type="AlphaFoldDB" id="X1MMM3"/>
<reference evidence="2" key="1">
    <citation type="journal article" date="2014" name="Front. Microbiol.">
        <title>High frequency of phylogenetically diverse reductive dehalogenase-homologous genes in deep subseafloor sedimentary metagenomes.</title>
        <authorList>
            <person name="Kawai M."/>
            <person name="Futagami T."/>
            <person name="Toyoda A."/>
            <person name="Takaki Y."/>
            <person name="Nishi S."/>
            <person name="Hori S."/>
            <person name="Arai W."/>
            <person name="Tsubouchi T."/>
            <person name="Morono Y."/>
            <person name="Uchiyama I."/>
            <person name="Ito T."/>
            <person name="Fujiyama A."/>
            <person name="Inagaki F."/>
            <person name="Takami H."/>
        </authorList>
    </citation>
    <scope>NUCLEOTIDE SEQUENCE</scope>
    <source>
        <strain evidence="2">Expedition CK06-06</strain>
    </source>
</reference>
<evidence type="ECO:0000313" key="2">
    <source>
        <dbReference type="EMBL" id="GAI19306.1"/>
    </source>
</evidence>
<sequence length="34" mass="3738">MTFVSILILIGIIIVILVLLSILIAKQYKKVGPN</sequence>
<evidence type="ECO:0000256" key="1">
    <source>
        <dbReference type="SAM" id="Phobius"/>
    </source>
</evidence>
<name>X1MMM3_9ZZZZ</name>
<proteinExistence type="predicted"/>
<keyword evidence="1" id="KW-0472">Membrane</keyword>
<feature type="non-terminal residue" evidence="2">
    <location>
        <position position="34"/>
    </location>
</feature>
<protein>
    <submittedName>
        <fullName evidence="2">Uncharacterized protein</fullName>
    </submittedName>
</protein>
<gene>
    <name evidence="2" type="ORF">S06H3_36827</name>
</gene>
<keyword evidence="1" id="KW-1133">Transmembrane helix</keyword>
<feature type="transmembrane region" description="Helical" evidence="1">
    <location>
        <begin position="6"/>
        <end position="25"/>
    </location>
</feature>